<reference evidence="2" key="2">
    <citation type="submission" date="2004-02" db="EMBL/GenBank/DDBJ databases">
        <authorList>
            <consortium name="Genoscope"/>
            <consortium name="Whitehead Institute Centre for Genome Research"/>
        </authorList>
    </citation>
    <scope>NUCLEOTIDE SEQUENCE</scope>
</reference>
<evidence type="ECO:0000313" key="2">
    <source>
        <dbReference type="EMBL" id="CAG10517.1"/>
    </source>
</evidence>
<accession>Q4RM65</accession>
<dbReference type="AlphaFoldDB" id="Q4RM65"/>
<name>Q4RM65_TETNG</name>
<dbReference type="EMBL" id="CAAE01015019">
    <property type="protein sequence ID" value="CAG10517.1"/>
    <property type="molecule type" value="Genomic_DNA"/>
</dbReference>
<feature type="region of interest" description="Disordered" evidence="1">
    <location>
        <begin position="1"/>
        <end position="30"/>
    </location>
</feature>
<reference evidence="2" key="1">
    <citation type="journal article" date="2004" name="Nature">
        <title>Genome duplication in the teleost fish Tetraodon nigroviridis reveals the early vertebrate proto-karyotype.</title>
        <authorList>
            <person name="Jaillon O."/>
            <person name="Aury J.-M."/>
            <person name="Brunet F."/>
            <person name="Petit J.-L."/>
            <person name="Stange-Thomann N."/>
            <person name="Mauceli E."/>
            <person name="Bouneau L."/>
            <person name="Fischer C."/>
            <person name="Ozouf-Costaz C."/>
            <person name="Bernot A."/>
            <person name="Nicaud S."/>
            <person name="Jaffe D."/>
            <person name="Fisher S."/>
            <person name="Lutfalla G."/>
            <person name="Dossat C."/>
            <person name="Segurens B."/>
            <person name="Dasilva C."/>
            <person name="Salanoubat M."/>
            <person name="Levy M."/>
            <person name="Boudet N."/>
            <person name="Castellano S."/>
            <person name="Anthouard V."/>
            <person name="Jubin C."/>
            <person name="Castelli V."/>
            <person name="Katinka M."/>
            <person name="Vacherie B."/>
            <person name="Biemont C."/>
            <person name="Skalli Z."/>
            <person name="Cattolico L."/>
            <person name="Poulain J."/>
            <person name="De Berardinis V."/>
            <person name="Cruaud C."/>
            <person name="Duprat S."/>
            <person name="Brottier P."/>
            <person name="Coutanceau J.-P."/>
            <person name="Gouzy J."/>
            <person name="Parra G."/>
            <person name="Lardier G."/>
            <person name="Chapple C."/>
            <person name="McKernan K.J."/>
            <person name="McEwan P."/>
            <person name="Bosak S."/>
            <person name="Kellis M."/>
            <person name="Volff J.-N."/>
            <person name="Guigo R."/>
            <person name="Zody M.C."/>
            <person name="Mesirov J."/>
            <person name="Lindblad-Toh K."/>
            <person name="Birren B."/>
            <person name="Nusbaum C."/>
            <person name="Kahn D."/>
            <person name="Robinson-Rechavi M."/>
            <person name="Laudet V."/>
            <person name="Schachter V."/>
            <person name="Quetier F."/>
            <person name="Saurin W."/>
            <person name="Scarpelli C."/>
            <person name="Wincker P."/>
            <person name="Lander E.S."/>
            <person name="Weissenbach J."/>
            <person name="Roest Crollius H."/>
        </authorList>
    </citation>
    <scope>NUCLEOTIDE SEQUENCE [LARGE SCALE GENOMIC DNA]</scope>
</reference>
<protein>
    <submittedName>
        <fullName evidence="2">(spotted green pufferfish) hypothetical protein</fullName>
    </submittedName>
</protein>
<sequence length="30" mass="3114">MAGESKLTGTDSLGAVTKERTPPCILPSPR</sequence>
<gene>
    <name evidence="2" type="ORF">GSTENG00032193001</name>
</gene>
<comment type="caution">
    <text evidence="2">The sequence shown here is derived from an EMBL/GenBank/DDBJ whole genome shotgun (WGS) entry which is preliminary data.</text>
</comment>
<dbReference type="KEGG" id="tng:GSTEN00032193G001"/>
<evidence type="ECO:0000256" key="1">
    <source>
        <dbReference type="SAM" id="MobiDB-lite"/>
    </source>
</evidence>
<organism evidence="2">
    <name type="scientific">Tetraodon nigroviridis</name>
    <name type="common">Spotted green pufferfish</name>
    <name type="synonym">Chelonodon nigroviridis</name>
    <dbReference type="NCBI Taxonomy" id="99883"/>
    <lineage>
        <taxon>Eukaryota</taxon>
        <taxon>Metazoa</taxon>
        <taxon>Chordata</taxon>
        <taxon>Craniata</taxon>
        <taxon>Vertebrata</taxon>
        <taxon>Euteleostomi</taxon>
        <taxon>Actinopterygii</taxon>
        <taxon>Neopterygii</taxon>
        <taxon>Teleostei</taxon>
        <taxon>Neoteleostei</taxon>
        <taxon>Acanthomorphata</taxon>
        <taxon>Eupercaria</taxon>
        <taxon>Tetraodontiformes</taxon>
        <taxon>Tetradontoidea</taxon>
        <taxon>Tetraodontidae</taxon>
        <taxon>Tetraodon</taxon>
    </lineage>
</organism>
<proteinExistence type="predicted"/>